<organism evidence="3 4">
    <name type="scientific">Blattamonas nauphoetae</name>
    <dbReference type="NCBI Taxonomy" id="2049346"/>
    <lineage>
        <taxon>Eukaryota</taxon>
        <taxon>Metamonada</taxon>
        <taxon>Preaxostyla</taxon>
        <taxon>Oxymonadida</taxon>
        <taxon>Blattamonas</taxon>
    </lineage>
</organism>
<reference evidence="3 4" key="1">
    <citation type="journal article" date="2022" name="bioRxiv">
        <title>Genomics of Preaxostyla Flagellates Illuminates Evolutionary Transitions and the Path Towards Mitochondrial Loss.</title>
        <authorList>
            <person name="Novak L.V.F."/>
            <person name="Treitli S.C."/>
            <person name="Pyrih J."/>
            <person name="Halakuc P."/>
            <person name="Pipaliya S.V."/>
            <person name="Vacek V."/>
            <person name="Brzon O."/>
            <person name="Soukal P."/>
            <person name="Eme L."/>
            <person name="Dacks J.B."/>
            <person name="Karnkowska A."/>
            <person name="Elias M."/>
            <person name="Hampl V."/>
        </authorList>
    </citation>
    <scope>NUCLEOTIDE SEQUENCE [LARGE SCALE GENOMIC DNA]</scope>
    <source>
        <strain evidence="3">NAU3</strain>
        <tissue evidence="3">Gut</tissue>
    </source>
</reference>
<feature type="compositionally biased region" description="Basic and acidic residues" evidence="1">
    <location>
        <begin position="1180"/>
        <end position="1191"/>
    </location>
</feature>
<feature type="transmembrane region" description="Helical" evidence="2">
    <location>
        <begin position="1748"/>
        <end position="1767"/>
    </location>
</feature>
<feature type="compositionally biased region" description="Basic and acidic residues" evidence="1">
    <location>
        <begin position="1515"/>
        <end position="1526"/>
    </location>
</feature>
<feature type="transmembrane region" description="Helical" evidence="2">
    <location>
        <begin position="1643"/>
        <end position="1662"/>
    </location>
</feature>
<feature type="transmembrane region" description="Helical" evidence="2">
    <location>
        <begin position="1051"/>
        <end position="1077"/>
    </location>
</feature>
<keyword evidence="2" id="KW-0812">Transmembrane</keyword>
<feature type="transmembrane region" description="Helical" evidence="2">
    <location>
        <begin position="1682"/>
        <end position="1703"/>
    </location>
</feature>
<feature type="compositionally biased region" description="Low complexity" evidence="1">
    <location>
        <begin position="1025"/>
        <end position="1038"/>
    </location>
</feature>
<keyword evidence="4" id="KW-1185">Reference proteome</keyword>
<feature type="transmembrane region" description="Helical" evidence="2">
    <location>
        <begin position="1609"/>
        <end position="1631"/>
    </location>
</feature>
<feature type="region of interest" description="Disordered" evidence="1">
    <location>
        <begin position="1079"/>
        <end position="1253"/>
    </location>
</feature>
<evidence type="ECO:0008006" key="5">
    <source>
        <dbReference type="Google" id="ProtNLM"/>
    </source>
</evidence>
<feature type="region of interest" description="Disordered" evidence="1">
    <location>
        <begin position="154"/>
        <end position="173"/>
    </location>
</feature>
<accession>A0ABQ9XYA8</accession>
<feature type="compositionally biased region" description="Basic residues" evidence="1">
    <location>
        <begin position="1141"/>
        <end position="1152"/>
    </location>
</feature>
<dbReference type="Proteomes" id="UP001281761">
    <property type="component" value="Unassembled WGS sequence"/>
</dbReference>
<proteinExistence type="predicted"/>
<comment type="caution">
    <text evidence="3">The sequence shown here is derived from an EMBL/GenBank/DDBJ whole genome shotgun (WGS) entry which is preliminary data.</text>
</comment>
<protein>
    <recommendedName>
        <fullName evidence="5">G-protein coupled receptors family 2 profile 2 domain-containing protein</fullName>
    </recommendedName>
</protein>
<feature type="compositionally biased region" description="Polar residues" evidence="1">
    <location>
        <begin position="1327"/>
        <end position="1339"/>
    </location>
</feature>
<evidence type="ECO:0000256" key="2">
    <source>
        <dbReference type="SAM" id="Phobius"/>
    </source>
</evidence>
<feature type="compositionally biased region" description="Basic and acidic residues" evidence="1">
    <location>
        <begin position="1112"/>
        <end position="1140"/>
    </location>
</feature>
<name>A0ABQ9XYA8_9EUKA</name>
<evidence type="ECO:0000313" key="3">
    <source>
        <dbReference type="EMBL" id="KAK2956478.1"/>
    </source>
</evidence>
<feature type="transmembrane region" description="Helical" evidence="2">
    <location>
        <begin position="1709"/>
        <end position="1727"/>
    </location>
</feature>
<feature type="region of interest" description="Disordered" evidence="1">
    <location>
        <begin position="1023"/>
        <end position="1044"/>
    </location>
</feature>
<evidence type="ECO:0000313" key="4">
    <source>
        <dbReference type="Proteomes" id="UP001281761"/>
    </source>
</evidence>
<sequence>MNLPRDFTMFSNLASIIKITSCDFDNLPYPPHASPESHTSLFYATDVSTSPNEQSAPTTMTYSHCHFSRLSGPVFSFASDHLVVLIDSCHFTLIKSEESGGCIVCRKTDLTGQKCIFEQCQSSQTGGVLFSTDSVLQFYDCSFQRNVAELGSDNSISTIPTNPPEPHSNPQSNSVTKIVLSTGVDDITCGAVSKECRSIQSALGDFPSDLTLVVQDHISYSLADIYIESKSLTLTSDSVQRCVIYGNTELSIATEKFRDYMSQGYTFYYPSLRSCAVLVSTGSISIINFDLELTKETENNTMIAAIGRSTISCTDCLLHAKETSGQISGCYFAVFVYSELILSQCTTNNVISECPIFFAIHPTKIEVNSSEFINVTSSYEKGAVFHIIMSSEVDTCIALFNSTKFDKIANTHSSGKGGVGFINLRSNIAWYPEFDTPTMTDKYYLHFNSCTFTCCTAKVAQTIYILGIDLHVALHPRIHNSGGFYPGDYNPSTPEVSNNYFNGQDTTFYPTDTDLGFFLSYAWITAAFVDSDLTTEASPCGYYKAPCASLYSVISKFTLQKKHLYLSGSFTTSNTGLLSDIKLQPFPGVSSYTLSTSILTAPTHLGLYTTEGTCQIAQARIAIAKRGSENLLAVIYMKSGSLTLSSVTFEHVTDRYISIIPLLRCNDQEQMTITMNNITLNNYQSSAPGNGIFDFSSHTNVQITSFKAPIVSVNSPLFFFANRPLYGGFYFGGSSLSVQRDVGTSLLSTSGSSASIYVMIENTDIAYGWTTPSEGSLMSMSSVSSLMLRNCSIKGNTLPIPLPTDNPFLWTTSAILLDGVRANFVQSNFTEISEGVLSVSDASADITKCVFSNNSPKSTEFPDFHRNALCVNSSFQLSSPAGGDGVDSDSLWIRDDGCTFSGLAKTLQSPFFVPHFDTISKVVTETNITLTFHGSFPATEGLAFTILTESTSNEIALQEVASVEVFTFDEDSNTTELFGTIQRTQIDETQDCFVVLLLNGESVPSESGDDQLSLLTKGEWSDLFPDVPSDPGDPSLPSDPEEPVKNTKRTIVIIASAAGGGVVGVGLVVAIVGTAALRRRRRAQKEQKVEDEESESEESLDEILNVNEGETDASKEGEERVDEKGKDEAKTGDGKEDEKKTKKKIVMKKRGSKAGMKNTKEKKETDKPAADKNEKKAKKEKNNTQNKEKTKNAQNSNNSNTVQPQSTQPQPTPKTNELSLLSGKAVPSNQNTDTAAPTPNASLINGPTQQNKTLLASHHPNAARQPSNRPLLLSDTPFFNTNPTATFDVSEIPSRAHTVDSPINNITTILTNSGTTSAQDTERALQVNSFDTDRTQSSSKPRHPTSESLFPPPSKYMPNSIAGDATERNPQSLFFGLSMELSNAEDDEISRAFENPLHGSPSSMSPTPSNFPAVVAPSLSNYSLVKSHAKAHPNNSFLSVPSTTLPVLTRGQELHRTHPFPQLSTVSTDWGYERMYLGEIDVNDIPDKKIDRFESSSDESEDLETLLLPMKRKNGHDDGNGKDEKEKRKKRIGKKKMNGGGKISRIASTMTPAQATSSRAGSSSNKKRFYFRSCHKWKANPMTQLASSFTALSESNTSVYCPAANGSNALSVVSVVLACIAIVWFILNLISPERKLLLPLNKWFVLFHVATHAINVIIFILISTKNPAGVDCWYHYKATSVWVRVLLAIISAVCVVTGVLVLLPFKNKIFLYLNILTNLVDIVFKFVNLFGGFCSGHMPQQWKILQNAVALALLPTINFIALIMINYDMDFHTIKANISMRD</sequence>
<feature type="compositionally biased region" description="Low complexity" evidence="1">
    <location>
        <begin position="1201"/>
        <end position="1215"/>
    </location>
</feature>
<feature type="compositionally biased region" description="Basic residues" evidence="1">
    <location>
        <begin position="1527"/>
        <end position="1537"/>
    </location>
</feature>
<keyword evidence="2" id="KW-1133">Transmembrane helix</keyword>
<feature type="region of interest" description="Disordered" evidence="1">
    <location>
        <begin position="1327"/>
        <end position="1355"/>
    </location>
</feature>
<gene>
    <name evidence="3" type="ORF">BLNAU_8532</name>
</gene>
<feature type="compositionally biased region" description="Acidic residues" evidence="1">
    <location>
        <begin position="1089"/>
        <end position="1101"/>
    </location>
</feature>
<feature type="compositionally biased region" description="Polar residues" evidence="1">
    <location>
        <begin position="1227"/>
        <end position="1253"/>
    </location>
</feature>
<feature type="compositionally biased region" description="Polar residues" evidence="1">
    <location>
        <begin position="1546"/>
        <end position="1561"/>
    </location>
</feature>
<feature type="region of interest" description="Disordered" evidence="1">
    <location>
        <begin position="1492"/>
        <end position="1561"/>
    </location>
</feature>
<evidence type="ECO:0000256" key="1">
    <source>
        <dbReference type="SAM" id="MobiDB-lite"/>
    </source>
</evidence>
<keyword evidence="2" id="KW-0472">Membrane</keyword>
<dbReference type="EMBL" id="JARBJD010000055">
    <property type="protein sequence ID" value="KAK2956478.1"/>
    <property type="molecule type" value="Genomic_DNA"/>
</dbReference>
<feature type="compositionally biased region" description="Basic and acidic residues" evidence="1">
    <location>
        <begin position="1158"/>
        <end position="1174"/>
    </location>
</feature>